<organism evidence="11 12">
    <name type="scientific">Lacticaseibacillus nasuensis JCM 17158</name>
    <dbReference type="NCBI Taxonomy" id="1291734"/>
    <lineage>
        <taxon>Bacteria</taxon>
        <taxon>Bacillati</taxon>
        <taxon>Bacillota</taxon>
        <taxon>Bacilli</taxon>
        <taxon>Lactobacillales</taxon>
        <taxon>Lactobacillaceae</taxon>
        <taxon>Lacticaseibacillus</taxon>
    </lineage>
</organism>
<reference evidence="11 12" key="1">
    <citation type="journal article" date="2015" name="Genome Announc.">
        <title>Expanding the biotechnology potential of lactobacilli through comparative genomics of 213 strains and associated genera.</title>
        <authorList>
            <person name="Sun Z."/>
            <person name="Harris H.M."/>
            <person name="McCann A."/>
            <person name="Guo C."/>
            <person name="Argimon S."/>
            <person name="Zhang W."/>
            <person name="Yang X."/>
            <person name="Jeffery I.B."/>
            <person name="Cooney J.C."/>
            <person name="Kagawa T.F."/>
            <person name="Liu W."/>
            <person name="Song Y."/>
            <person name="Salvetti E."/>
            <person name="Wrobel A."/>
            <person name="Rasinkangas P."/>
            <person name="Parkhill J."/>
            <person name="Rea M.C."/>
            <person name="O'Sullivan O."/>
            <person name="Ritari J."/>
            <person name="Douillard F.P."/>
            <person name="Paul Ross R."/>
            <person name="Yang R."/>
            <person name="Briner A.E."/>
            <person name="Felis G.E."/>
            <person name="de Vos W.M."/>
            <person name="Barrangou R."/>
            <person name="Klaenhammer T.R."/>
            <person name="Caufield P.W."/>
            <person name="Cui Y."/>
            <person name="Zhang H."/>
            <person name="O'Toole P.W."/>
        </authorList>
    </citation>
    <scope>NUCLEOTIDE SEQUENCE [LARGE SCALE GENOMIC DNA]</scope>
    <source>
        <strain evidence="11 12">JCM 17158</strain>
    </source>
</reference>
<dbReference type="SMART" id="SM00382">
    <property type="entry name" value="AAA"/>
    <property type="match status" value="1"/>
</dbReference>
<dbReference type="PATRIC" id="fig|1291734.4.peg.327"/>
<dbReference type="CDD" id="cd03225">
    <property type="entry name" value="ABC_cobalt_CbiO_domain1"/>
    <property type="match status" value="1"/>
</dbReference>
<dbReference type="NCBIfam" id="NF010156">
    <property type="entry name" value="PRK13635.1"/>
    <property type="match status" value="1"/>
</dbReference>
<dbReference type="InterPro" id="IPR015856">
    <property type="entry name" value="ABC_transpr_CbiO/EcfA_su"/>
</dbReference>
<dbReference type="PROSITE" id="PS00211">
    <property type="entry name" value="ABC_TRANSPORTER_1"/>
    <property type="match status" value="1"/>
</dbReference>
<evidence type="ECO:0000256" key="3">
    <source>
        <dbReference type="ARBA" id="ARBA00022448"/>
    </source>
</evidence>
<dbReference type="InterPro" id="IPR003593">
    <property type="entry name" value="AAA+_ATPase"/>
</dbReference>
<dbReference type="STRING" id="1291734.FD02_GL000317"/>
<proteinExistence type="inferred from homology"/>
<keyword evidence="8" id="KW-0472">Membrane</keyword>
<dbReference type="GO" id="GO:0016887">
    <property type="term" value="F:ATP hydrolysis activity"/>
    <property type="evidence" value="ECO:0007669"/>
    <property type="project" value="InterPro"/>
</dbReference>
<dbReference type="GO" id="GO:0043190">
    <property type="term" value="C:ATP-binding cassette (ABC) transporter complex"/>
    <property type="evidence" value="ECO:0007669"/>
    <property type="project" value="TreeGrafter"/>
</dbReference>
<keyword evidence="7" id="KW-1278">Translocase</keyword>
<dbReference type="Proteomes" id="UP000051804">
    <property type="component" value="Unassembled WGS sequence"/>
</dbReference>
<protein>
    <submittedName>
        <fullName evidence="11">Cobalt transporter ATP-binding subunit</fullName>
    </submittedName>
</protein>
<keyword evidence="3" id="KW-0813">Transport</keyword>
<evidence type="ECO:0000256" key="8">
    <source>
        <dbReference type="ARBA" id="ARBA00023136"/>
    </source>
</evidence>
<dbReference type="InterPro" id="IPR003439">
    <property type="entry name" value="ABC_transporter-like_ATP-bd"/>
</dbReference>
<comment type="subunit">
    <text evidence="9">Forms a stable energy-coupling factor (ECF) transporter complex probably composed of 2 membrane-embedded substrate-binding proteins (S component), 2 ATP-binding proteins (A component) and 2 transmembrane proteins (T component). This complex interacts with a number of substrate-specific components, including FolT and ThiT for 5-formyltetrahydrofolate and thiamine respectively.</text>
</comment>
<dbReference type="GO" id="GO:0005524">
    <property type="term" value="F:ATP binding"/>
    <property type="evidence" value="ECO:0007669"/>
    <property type="project" value="UniProtKB-KW"/>
</dbReference>
<comment type="subcellular location">
    <subcellularLocation>
        <location evidence="1">Cell membrane</location>
        <topology evidence="1">Peripheral membrane protein</topology>
    </subcellularLocation>
</comment>
<dbReference type="InterPro" id="IPR050095">
    <property type="entry name" value="ECF_ABC_transporter_ATP-bd"/>
</dbReference>
<dbReference type="RefSeq" id="WP_056951848.1">
    <property type="nucleotide sequence ID" value="NZ_AZDJ01000030.1"/>
</dbReference>
<name>A0A0R1JIZ0_9LACO</name>
<dbReference type="InterPro" id="IPR027417">
    <property type="entry name" value="P-loop_NTPase"/>
</dbReference>
<dbReference type="NCBIfam" id="TIGR04520">
    <property type="entry name" value="ECF_ATPase_1"/>
    <property type="match status" value="1"/>
</dbReference>
<evidence type="ECO:0000256" key="9">
    <source>
        <dbReference type="ARBA" id="ARBA00062026"/>
    </source>
</evidence>
<keyword evidence="12" id="KW-1185">Reference proteome</keyword>
<dbReference type="GO" id="GO:0042626">
    <property type="term" value="F:ATPase-coupled transmembrane transporter activity"/>
    <property type="evidence" value="ECO:0007669"/>
    <property type="project" value="TreeGrafter"/>
</dbReference>
<sequence>MTQAIEIAHLNYQYPDTPRPALRDVSLSVASGEWVAIIGHNGSGKSTLAKNINGLLAPGSGTVTVGGELLTEESVWDIRAKVGIVFQNPDNQFVGATVADDVAFGLENRGMPRPEMIKRVDSALAAVNMTEFATREPARLSGGQKQRVAIAGIVAQTPDIIILDEATSMLDPAGRQEILSLIRELRAARPLTVVSITHDIDEAALADRIVLLNDGEIVETGTPAEIFRHGEELIDLGLDVPYAGRLKAALAQRGVAVPAAYLDAEGLVDYLWTLHSTM</sequence>
<evidence type="ECO:0000256" key="4">
    <source>
        <dbReference type="ARBA" id="ARBA00022475"/>
    </source>
</evidence>
<evidence type="ECO:0000256" key="5">
    <source>
        <dbReference type="ARBA" id="ARBA00022741"/>
    </source>
</evidence>
<dbReference type="Pfam" id="PF00005">
    <property type="entry name" value="ABC_tran"/>
    <property type="match status" value="1"/>
</dbReference>
<dbReference type="SUPFAM" id="SSF52540">
    <property type="entry name" value="P-loop containing nucleoside triphosphate hydrolases"/>
    <property type="match status" value="1"/>
</dbReference>
<dbReference type="InterPro" id="IPR030947">
    <property type="entry name" value="EcfA_1"/>
</dbReference>
<keyword evidence="5" id="KW-0547">Nucleotide-binding</keyword>
<keyword evidence="6 11" id="KW-0067">ATP-binding</keyword>
<evidence type="ECO:0000256" key="1">
    <source>
        <dbReference type="ARBA" id="ARBA00004202"/>
    </source>
</evidence>
<evidence type="ECO:0000256" key="6">
    <source>
        <dbReference type="ARBA" id="ARBA00022840"/>
    </source>
</evidence>
<dbReference type="PROSITE" id="PS50893">
    <property type="entry name" value="ABC_TRANSPORTER_2"/>
    <property type="match status" value="1"/>
</dbReference>
<comment type="similarity">
    <text evidence="2">Belongs to the ABC transporter superfamily.</text>
</comment>
<dbReference type="EMBL" id="AZDJ01000030">
    <property type="protein sequence ID" value="KRK71132.1"/>
    <property type="molecule type" value="Genomic_DNA"/>
</dbReference>
<keyword evidence="4" id="KW-1003">Cell membrane</keyword>
<dbReference type="AlphaFoldDB" id="A0A0R1JIZ0"/>
<evidence type="ECO:0000256" key="2">
    <source>
        <dbReference type="ARBA" id="ARBA00005417"/>
    </source>
</evidence>
<comment type="caution">
    <text evidence="11">The sequence shown here is derived from an EMBL/GenBank/DDBJ whole genome shotgun (WGS) entry which is preliminary data.</text>
</comment>
<evidence type="ECO:0000256" key="7">
    <source>
        <dbReference type="ARBA" id="ARBA00022967"/>
    </source>
</evidence>
<dbReference type="Gene3D" id="3.40.50.300">
    <property type="entry name" value="P-loop containing nucleotide triphosphate hydrolases"/>
    <property type="match status" value="1"/>
</dbReference>
<accession>A0A0R1JIZ0</accession>
<dbReference type="PANTHER" id="PTHR43553:SF24">
    <property type="entry name" value="ENERGY-COUPLING FACTOR TRANSPORTER ATP-BINDING PROTEIN ECFA1"/>
    <property type="match status" value="1"/>
</dbReference>
<evidence type="ECO:0000313" key="12">
    <source>
        <dbReference type="Proteomes" id="UP000051804"/>
    </source>
</evidence>
<dbReference type="InterPro" id="IPR017871">
    <property type="entry name" value="ABC_transporter-like_CS"/>
</dbReference>
<dbReference type="FunFam" id="3.40.50.300:FF:000224">
    <property type="entry name" value="Energy-coupling factor transporter ATP-binding protein EcfA"/>
    <property type="match status" value="1"/>
</dbReference>
<evidence type="ECO:0000259" key="10">
    <source>
        <dbReference type="PROSITE" id="PS50893"/>
    </source>
</evidence>
<dbReference type="OrthoDB" id="9784332at2"/>
<evidence type="ECO:0000313" key="11">
    <source>
        <dbReference type="EMBL" id="KRK71132.1"/>
    </source>
</evidence>
<dbReference type="PANTHER" id="PTHR43553">
    <property type="entry name" value="HEAVY METAL TRANSPORTER"/>
    <property type="match status" value="1"/>
</dbReference>
<dbReference type="NCBIfam" id="NF010167">
    <property type="entry name" value="PRK13648.1"/>
    <property type="match status" value="1"/>
</dbReference>
<gene>
    <name evidence="11" type="ORF">FD02_GL000317</name>
</gene>
<feature type="domain" description="ABC transporter" evidence="10">
    <location>
        <begin position="5"/>
        <end position="239"/>
    </location>
</feature>